<dbReference type="InParanoid" id="A0A6P3FFQ4"/>
<keyword evidence="5" id="KW-1185">Reference proteome</keyword>
<dbReference type="GO" id="GO:0061844">
    <property type="term" value="P:antimicrobial humoral immune response mediated by antimicrobial peptide"/>
    <property type="evidence" value="ECO:0007669"/>
    <property type="project" value="TreeGrafter"/>
</dbReference>
<proteinExistence type="predicted"/>
<sequence length="148" mass="16621">MSPWLLACLVAFFAGAWVPAVHPQGISEDCCLAYSPHLKQSLFRHLRHVRNFYWQDVSGSCNLHAVIFQFQEPGRVVCGDPQNKWVRKAVELLSAQKKRLREVSNGTALPGGLPGLGGKAEFWSAQEAMEQVEASREQQKEECWDAEP</sequence>
<dbReference type="GO" id="GO:0070098">
    <property type="term" value="P:chemokine-mediated signaling pathway"/>
    <property type="evidence" value="ECO:0007669"/>
    <property type="project" value="TreeGrafter"/>
</dbReference>
<dbReference type="GO" id="GO:0048020">
    <property type="term" value="F:CCR chemokine receptor binding"/>
    <property type="evidence" value="ECO:0007669"/>
    <property type="project" value="TreeGrafter"/>
</dbReference>
<dbReference type="CTD" id="6370"/>
<dbReference type="FunCoup" id="A0A6P3FFQ4">
    <property type="interactions" value="678"/>
</dbReference>
<evidence type="ECO:0000256" key="1">
    <source>
        <dbReference type="ARBA" id="ARBA00022514"/>
    </source>
</evidence>
<feature type="signal peptide" evidence="3">
    <location>
        <begin position="1"/>
        <end position="23"/>
    </location>
</feature>
<evidence type="ECO:0000313" key="6">
    <source>
        <dbReference type="RefSeq" id="XP_004644987.1"/>
    </source>
</evidence>
<name>A0A6P3FFQ4_OCTDE</name>
<dbReference type="GeneID" id="101567984"/>
<evidence type="ECO:0000256" key="2">
    <source>
        <dbReference type="ARBA" id="ARBA00023157"/>
    </source>
</evidence>
<dbReference type="PANTHER" id="PTHR12015:SF70">
    <property type="entry name" value="C-C MOTIF CHEMOKINE 25"/>
    <property type="match status" value="1"/>
</dbReference>
<dbReference type="AlphaFoldDB" id="A0A6P3FFQ4"/>
<dbReference type="OrthoDB" id="9930747at2759"/>
<dbReference type="GO" id="GO:0030335">
    <property type="term" value="P:positive regulation of cell migration"/>
    <property type="evidence" value="ECO:0007669"/>
    <property type="project" value="TreeGrafter"/>
</dbReference>
<accession>A0A6P3FFQ4</accession>
<protein>
    <submittedName>
        <fullName evidence="6">C-C motif chemokine 25</fullName>
    </submittedName>
</protein>
<dbReference type="PANTHER" id="PTHR12015">
    <property type="entry name" value="SMALL INDUCIBLE CYTOKINE A"/>
    <property type="match status" value="1"/>
</dbReference>
<dbReference type="InterPro" id="IPR001811">
    <property type="entry name" value="Chemokine_IL8-like_dom"/>
</dbReference>
<dbReference type="GO" id="GO:0006954">
    <property type="term" value="P:inflammatory response"/>
    <property type="evidence" value="ECO:0007669"/>
    <property type="project" value="TreeGrafter"/>
</dbReference>
<dbReference type="Gene3D" id="2.40.50.40">
    <property type="match status" value="1"/>
</dbReference>
<keyword evidence="2" id="KW-1015">Disulfide bond</keyword>
<feature type="chain" id="PRO_5027634025" evidence="3">
    <location>
        <begin position="24"/>
        <end position="148"/>
    </location>
</feature>
<evidence type="ECO:0000259" key="4">
    <source>
        <dbReference type="SMART" id="SM00199"/>
    </source>
</evidence>
<dbReference type="InterPro" id="IPR036048">
    <property type="entry name" value="Interleukin_8-like_sf"/>
</dbReference>
<dbReference type="Pfam" id="PF00048">
    <property type="entry name" value="IL8"/>
    <property type="match status" value="1"/>
</dbReference>
<dbReference type="SMART" id="SM00199">
    <property type="entry name" value="SCY"/>
    <property type="match status" value="1"/>
</dbReference>
<dbReference type="GO" id="GO:0048245">
    <property type="term" value="P:eosinophil chemotaxis"/>
    <property type="evidence" value="ECO:0007669"/>
    <property type="project" value="TreeGrafter"/>
</dbReference>
<gene>
    <name evidence="6" type="primary">Ccl25</name>
</gene>
<dbReference type="RefSeq" id="XP_004644987.1">
    <property type="nucleotide sequence ID" value="XM_004644930.1"/>
</dbReference>
<feature type="domain" description="Chemokine interleukin-8-like" evidence="4">
    <location>
        <begin position="27"/>
        <end position="93"/>
    </location>
</feature>
<dbReference type="Proteomes" id="UP000515203">
    <property type="component" value="Unplaced"/>
</dbReference>
<organism evidence="5 6">
    <name type="scientific">Octodon degus</name>
    <name type="common">Degu</name>
    <name type="synonym">Sciurus degus</name>
    <dbReference type="NCBI Taxonomy" id="10160"/>
    <lineage>
        <taxon>Eukaryota</taxon>
        <taxon>Metazoa</taxon>
        <taxon>Chordata</taxon>
        <taxon>Craniata</taxon>
        <taxon>Vertebrata</taxon>
        <taxon>Euteleostomi</taxon>
        <taxon>Mammalia</taxon>
        <taxon>Eutheria</taxon>
        <taxon>Euarchontoglires</taxon>
        <taxon>Glires</taxon>
        <taxon>Rodentia</taxon>
        <taxon>Hystricomorpha</taxon>
        <taxon>Octodontidae</taxon>
        <taxon>Octodon</taxon>
    </lineage>
</organism>
<evidence type="ECO:0000256" key="3">
    <source>
        <dbReference type="SAM" id="SignalP"/>
    </source>
</evidence>
<dbReference type="GO" id="GO:0005615">
    <property type="term" value="C:extracellular space"/>
    <property type="evidence" value="ECO:0007669"/>
    <property type="project" value="UniProtKB-KW"/>
</dbReference>
<dbReference type="GO" id="GO:0008009">
    <property type="term" value="F:chemokine activity"/>
    <property type="evidence" value="ECO:0007669"/>
    <property type="project" value="InterPro"/>
</dbReference>
<dbReference type="InterPro" id="IPR039809">
    <property type="entry name" value="Chemokine_b/g/d"/>
</dbReference>
<reference evidence="6" key="1">
    <citation type="submission" date="2025-08" db="UniProtKB">
        <authorList>
            <consortium name="RefSeq"/>
        </authorList>
    </citation>
    <scope>IDENTIFICATION</scope>
</reference>
<keyword evidence="3" id="KW-0732">Signal</keyword>
<keyword evidence="1" id="KW-0202">Cytokine</keyword>
<dbReference type="SUPFAM" id="SSF54117">
    <property type="entry name" value="Interleukin 8-like chemokines"/>
    <property type="match status" value="1"/>
</dbReference>
<evidence type="ECO:0000313" key="5">
    <source>
        <dbReference type="Proteomes" id="UP000515203"/>
    </source>
</evidence>